<evidence type="ECO:0000313" key="5">
    <source>
        <dbReference type="Proteomes" id="UP000306236"/>
    </source>
</evidence>
<dbReference type="OrthoDB" id="8909251at2"/>
<name>A0A4S5BEN6_9BURK</name>
<comment type="caution">
    <text evidence="4">The sequence shown here is derived from an EMBL/GenBank/DDBJ whole genome shotgun (WGS) entry which is preliminary data.</text>
</comment>
<sequence>MRTTRTKEDFLEELTRFVIQRGIGSFTMAQLCQELSCSKRRLYEVAATREEIFLLVVDQLFAGLLADSAAVLQREEQDLVKLIQAYMAIGIQAGQRLSDTFRAEVESNPASQKLFDDYQQQRIEGVKQLIMRGQAAGMFRPAHADVIAVVLVRASLVIRTNAFLKSAQLSMEQAFDELYTLILQGIIVDRAVPKV</sequence>
<dbReference type="RefSeq" id="WP_136407925.1">
    <property type="nucleotide sequence ID" value="NZ_SSWX01000036.1"/>
</dbReference>
<accession>A0A4S5BEN6</accession>
<organism evidence="4 5">
    <name type="scientific">Lampropedia aestuarii</name>
    <dbReference type="NCBI Taxonomy" id="2562762"/>
    <lineage>
        <taxon>Bacteria</taxon>
        <taxon>Pseudomonadati</taxon>
        <taxon>Pseudomonadota</taxon>
        <taxon>Betaproteobacteria</taxon>
        <taxon>Burkholderiales</taxon>
        <taxon>Comamonadaceae</taxon>
        <taxon>Lampropedia</taxon>
    </lineage>
</organism>
<protein>
    <submittedName>
        <fullName evidence="4">TetR/AcrR family transcriptional regulator</fullName>
    </submittedName>
</protein>
<dbReference type="EMBL" id="SSWX01000036">
    <property type="protein sequence ID" value="THJ30727.1"/>
    <property type="molecule type" value="Genomic_DNA"/>
</dbReference>
<dbReference type="PANTHER" id="PTHR30055">
    <property type="entry name" value="HTH-TYPE TRANSCRIPTIONAL REGULATOR RUTR"/>
    <property type="match status" value="1"/>
</dbReference>
<dbReference type="SUPFAM" id="SSF46689">
    <property type="entry name" value="Homeodomain-like"/>
    <property type="match status" value="1"/>
</dbReference>
<dbReference type="Gene3D" id="1.10.357.10">
    <property type="entry name" value="Tetracycline Repressor, domain 2"/>
    <property type="match status" value="1"/>
</dbReference>
<evidence type="ECO:0000256" key="1">
    <source>
        <dbReference type="ARBA" id="ARBA00023015"/>
    </source>
</evidence>
<dbReference type="GO" id="GO:0003700">
    <property type="term" value="F:DNA-binding transcription factor activity"/>
    <property type="evidence" value="ECO:0007669"/>
    <property type="project" value="TreeGrafter"/>
</dbReference>
<gene>
    <name evidence="4" type="ORF">E8K88_17285</name>
</gene>
<dbReference type="GO" id="GO:0000976">
    <property type="term" value="F:transcription cis-regulatory region binding"/>
    <property type="evidence" value="ECO:0007669"/>
    <property type="project" value="TreeGrafter"/>
</dbReference>
<dbReference type="SUPFAM" id="SSF48498">
    <property type="entry name" value="Tetracyclin repressor-like, C-terminal domain"/>
    <property type="match status" value="1"/>
</dbReference>
<dbReference type="Proteomes" id="UP000306236">
    <property type="component" value="Unassembled WGS sequence"/>
</dbReference>
<keyword evidence="5" id="KW-1185">Reference proteome</keyword>
<dbReference type="InterPro" id="IPR036271">
    <property type="entry name" value="Tet_transcr_reg_TetR-rel_C_sf"/>
</dbReference>
<keyword evidence="2" id="KW-0238">DNA-binding</keyword>
<dbReference type="PANTHER" id="PTHR30055:SF234">
    <property type="entry name" value="HTH-TYPE TRANSCRIPTIONAL REGULATOR BETI"/>
    <property type="match status" value="1"/>
</dbReference>
<dbReference type="InterPro" id="IPR009057">
    <property type="entry name" value="Homeodomain-like_sf"/>
</dbReference>
<evidence type="ECO:0000313" key="4">
    <source>
        <dbReference type="EMBL" id="THJ30727.1"/>
    </source>
</evidence>
<evidence type="ECO:0000256" key="3">
    <source>
        <dbReference type="ARBA" id="ARBA00023163"/>
    </source>
</evidence>
<reference evidence="4 5" key="1">
    <citation type="submission" date="2019-04" db="EMBL/GenBank/DDBJ databases">
        <title>Lampropedia sp YIM MLB12 draf genome.</title>
        <authorList>
            <person name="Wang Y.-X."/>
        </authorList>
    </citation>
    <scope>NUCLEOTIDE SEQUENCE [LARGE SCALE GENOMIC DNA]</scope>
    <source>
        <strain evidence="4 5">YIM MLB12</strain>
    </source>
</reference>
<dbReference type="InterPro" id="IPR050109">
    <property type="entry name" value="HTH-type_TetR-like_transc_reg"/>
</dbReference>
<keyword evidence="1" id="KW-0805">Transcription regulation</keyword>
<evidence type="ECO:0000256" key="2">
    <source>
        <dbReference type="ARBA" id="ARBA00023125"/>
    </source>
</evidence>
<proteinExistence type="predicted"/>
<keyword evidence="3" id="KW-0804">Transcription</keyword>
<dbReference type="AlphaFoldDB" id="A0A4S5BEN6"/>